<dbReference type="AlphaFoldDB" id="A0A450X5A2"/>
<evidence type="ECO:0000256" key="1">
    <source>
        <dbReference type="SAM" id="MobiDB-lite"/>
    </source>
</evidence>
<reference evidence="2" key="1">
    <citation type="submission" date="2019-02" db="EMBL/GenBank/DDBJ databases">
        <authorList>
            <person name="Gruber-Vodicka R. H."/>
            <person name="Seah K. B. B."/>
        </authorList>
    </citation>
    <scope>NUCLEOTIDE SEQUENCE</scope>
    <source>
        <strain evidence="2">BECK_S426</strain>
    </source>
</reference>
<dbReference type="EMBL" id="CAADFP010000014">
    <property type="protein sequence ID" value="VFK24514.1"/>
    <property type="molecule type" value="Genomic_DNA"/>
</dbReference>
<feature type="compositionally biased region" description="Basic and acidic residues" evidence="1">
    <location>
        <begin position="10"/>
        <end position="20"/>
    </location>
</feature>
<protein>
    <submittedName>
        <fullName evidence="2">Uncharacterized protein</fullName>
    </submittedName>
</protein>
<organism evidence="2">
    <name type="scientific">Candidatus Kentrum sp. LPFa</name>
    <dbReference type="NCBI Taxonomy" id="2126335"/>
    <lineage>
        <taxon>Bacteria</taxon>
        <taxon>Pseudomonadati</taxon>
        <taxon>Pseudomonadota</taxon>
        <taxon>Gammaproteobacteria</taxon>
        <taxon>Candidatus Kentrum</taxon>
    </lineage>
</organism>
<accession>A0A450X5A2</accession>
<gene>
    <name evidence="2" type="ORF">BECKLPF1236C_GA0070990_100142</name>
</gene>
<sequence>MHMTPMSLARDIETPQDPKRRNMPTITVESDQCQRPDTVRLYIVYFPLS</sequence>
<proteinExistence type="predicted"/>
<feature type="region of interest" description="Disordered" evidence="1">
    <location>
        <begin position="1"/>
        <end position="32"/>
    </location>
</feature>
<name>A0A450X5A2_9GAMM</name>
<evidence type="ECO:0000313" key="2">
    <source>
        <dbReference type="EMBL" id="VFK24514.1"/>
    </source>
</evidence>